<keyword evidence="4 8" id="KW-0479">Metal-binding</keyword>
<keyword evidence="10" id="KW-1133">Transmembrane helix</keyword>
<evidence type="ECO:0000256" key="7">
    <source>
        <dbReference type="ARBA" id="ARBA00023033"/>
    </source>
</evidence>
<comment type="similarity">
    <text evidence="2 9">Belongs to the cytochrome P450 family.</text>
</comment>
<evidence type="ECO:0000256" key="5">
    <source>
        <dbReference type="ARBA" id="ARBA00023002"/>
    </source>
</evidence>
<feature type="binding site" description="axial binding residue" evidence="8">
    <location>
        <position position="448"/>
    </location>
    <ligand>
        <name>heme</name>
        <dbReference type="ChEBI" id="CHEBI:30413"/>
    </ligand>
    <ligandPart>
        <name>Fe</name>
        <dbReference type="ChEBI" id="CHEBI:18248"/>
    </ligandPart>
</feature>
<dbReference type="VEuPathDB" id="FungiDB:A1O9_00007"/>
<feature type="transmembrane region" description="Helical" evidence="10">
    <location>
        <begin position="21"/>
        <end position="42"/>
    </location>
</feature>
<evidence type="ECO:0000256" key="1">
    <source>
        <dbReference type="ARBA" id="ARBA00001971"/>
    </source>
</evidence>
<dbReference type="RefSeq" id="XP_013264625.1">
    <property type="nucleotide sequence ID" value="XM_013409171.1"/>
</dbReference>
<dbReference type="AlphaFoldDB" id="A0A072Q2B2"/>
<comment type="cofactor">
    <cofactor evidence="1 8">
        <name>heme</name>
        <dbReference type="ChEBI" id="CHEBI:30413"/>
    </cofactor>
</comment>
<gene>
    <name evidence="11" type="ORF">A1O9_00007</name>
</gene>
<dbReference type="Pfam" id="PF00067">
    <property type="entry name" value="p450"/>
    <property type="match status" value="1"/>
</dbReference>
<dbReference type="GO" id="GO:0020037">
    <property type="term" value="F:heme binding"/>
    <property type="evidence" value="ECO:0007669"/>
    <property type="project" value="InterPro"/>
</dbReference>
<evidence type="ECO:0000256" key="9">
    <source>
        <dbReference type="RuleBase" id="RU000461"/>
    </source>
</evidence>
<evidence type="ECO:0000313" key="11">
    <source>
        <dbReference type="EMBL" id="KEF62035.1"/>
    </source>
</evidence>
<dbReference type="HOGENOM" id="CLU_001570_14_11_1"/>
<keyword evidence="5 9" id="KW-0560">Oxidoreductase</keyword>
<keyword evidence="12" id="KW-1185">Reference proteome</keyword>
<dbReference type="PROSITE" id="PS00086">
    <property type="entry name" value="CYTOCHROME_P450"/>
    <property type="match status" value="1"/>
</dbReference>
<organism evidence="11 12">
    <name type="scientific">Exophiala aquamarina CBS 119918</name>
    <dbReference type="NCBI Taxonomy" id="1182545"/>
    <lineage>
        <taxon>Eukaryota</taxon>
        <taxon>Fungi</taxon>
        <taxon>Dikarya</taxon>
        <taxon>Ascomycota</taxon>
        <taxon>Pezizomycotina</taxon>
        <taxon>Eurotiomycetes</taxon>
        <taxon>Chaetothyriomycetidae</taxon>
        <taxon>Chaetothyriales</taxon>
        <taxon>Herpotrichiellaceae</taxon>
        <taxon>Exophiala</taxon>
    </lineage>
</organism>
<evidence type="ECO:0000313" key="12">
    <source>
        <dbReference type="Proteomes" id="UP000027920"/>
    </source>
</evidence>
<dbReference type="GO" id="GO:0004497">
    <property type="term" value="F:monooxygenase activity"/>
    <property type="evidence" value="ECO:0007669"/>
    <property type="project" value="UniProtKB-KW"/>
</dbReference>
<evidence type="ECO:0000256" key="3">
    <source>
        <dbReference type="ARBA" id="ARBA00022617"/>
    </source>
</evidence>
<reference evidence="11 12" key="1">
    <citation type="submission" date="2013-03" db="EMBL/GenBank/DDBJ databases">
        <title>The Genome Sequence of Exophiala aquamarina CBS 119918.</title>
        <authorList>
            <consortium name="The Broad Institute Genomics Platform"/>
            <person name="Cuomo C."/>
            <person name="de Hoog S."/>
            <person name="Gorbushina A."/>
            <person name="Walker B."/>
            <person name="Young S.K."/>
            <person name="Zeng Q."/>
            <person name="Gargeya S."/>
            <person name="Fitzgerald M."/>
            <person name="Haas B."/>
            <person name="Abouelleil A."/>
            <person name="Allen A.W."/>
            <person name="Alvarado L."/>
            <person name="Arachchi H.M."/>
            <person name="Berlin A.M."/>
            <person name="Chapman S.B."/>
            <person name="Gainer-Dewar J."/>
            <person name="Goldberg J."/>
            <person name="Griggs A."/>
            <person name="Gujja S."/>
            <person name="Hansen M."/>
            <person name="Howarth C."/>
            <person name="Imamovic A."/>
            <person name="Ireland A."/>
            <person name="Larimer J."/>
            <person name="McCowan C."/>
            <person name="Murphy C."/>
            <person name="Pearson M."/>
            <person name="Poon T.W."/>
            <person name="Priest M."/>
            <person name="Roberts A."/>
            <person name="Saif S."/>
            <person name="Shea T."/>
            <person name="Sisk P."/>
            <person name="Sykes S."/>
            <person name="Wortman J."/>
            <person name="Nusbaum C."/>
            <person name="Birren B."/>
        </authorList>
    </citation>
    <scope>NUCLEOTIDE SEQUENCE [LARGE SCALE GENOMIC DNA]</scope>
    <source>
        <strain evidence="11 12">CBS 119918</strain>
    </source>
</reference>
<dbReference type="GeneID" id="25274959"/>
<dbReference type="PANTHER" id="PTHR24305">
    <property type="entry name" value="CYTOCHROME P450"/>
    <property type="match status" value="1"/>
</dbReference>
<dbReference type="GO" id="GO:0016705">
    <property type="term" value="F:oxidoreductase activity, acting on paired donors, with incorporation or reduction of molecular oxygen"/>
    <property type="evidence" value="ECO:0007669"/>
    <property type="project" value="InterPro"/>
</dbReference>
<keyword evidence="7 9" id="KW-0503">Monooxygenase</keyword>
<dbReference type="SUPFAM" id="SSF48264">
    <property type="entry name" value="Cytochrome P450"/>
    <property type="match status" value="1"/>
</dbReference>
<evidence type="ECO:0000256" key="2">
    <source>
        <dbReference type="ARBA" id="ARBA00010617"/>
    </source>
</evidence>
<accession>A0A072Q2B2</accession>
<dbReference type="InterPro" id="IPR017972">
    <property type="entry name" value="Cyt_P450_CS"/>
</dbReference>
<dbReference type="STRING" id="1182545.A0A072Q2B2"/>
<comment type="caution">
    <text evidence="11">The sequence shown here is derived from an EMBL/GenBank/DDBJ whole genome shotgun (WGS) entry which is preliminary data.</text>
</comment>
<sequence length="506" mass="56580">MSTIIASQLRTALVKADSFSIALACGALALGYLGSLIIYRLYFHPLASYPGPILAKLSDLYALSIAFNRSRTFKQYELIKKYGSPLRISPNELLFADLEAWSDIYGQSSNPCTKEPAFYNSFTVTGATNLLNATNKKQHARMRRLVSHNFSLKGILASESLLASKVESFVQHTFGKAPQDASVEIYQNTHQHYFDIIGQLSFGKPFDSLTTNTGTSYHDVNYFLDVVPISSLFPFLKNMPLKFIREGYQGVAKLENFSRQSLTEFISDVEKQDPDNAQGRFLRNLTTAKDAETGSTFTLDELVENVIIFLVAGSGTTAVATTYFIWELGRRLEIHRKVADEVRRAFPDPQTLPTYEEASKLPSLNATIEETLRLWSPLNVEMPRVSPGRVLGSHYIPKGATVSISSYSTARHPHAFPDPEAFIPERWLQATPEMRGMSRPFSTGSRNCVGKHLAVVNLALTLCRIFQLYDLTVDPITTEEMMKQSDRGTMDPKGGKLYVRARKVHS</sequence>
<evidence type="ECO:0000256" key="8">
    <source>
        <dbReference type="PIRSR" id="PIRSR602401-1"/>
    </source>
</evidence>
<dbReference type="InterPro" id="IPR002401">
    <property type="entry name" value="Cyt_P450_E_grp-I"/>
</dbReference>
<evidence type="ECO:0008006" key="13">
    <source>
        <dbReference type="Google" id="ProtNLM"/>
    </source>
</evidence>
<dbReference type="PRINTS" id="PR00463">
    <property type="entry name" value="EP450I"/>
</dbReference>
<proteinExistence type="inferred from homology"/>
<evidence type="ECO:0000256" key="10">
    <source>
        <dbReference type="SAM" id="Phobius"/>
    </source>
</evidence>
<keyword evidence="6 8" id="KW-0408">Iron</keyword>
<dbReference type="GO" id="GO:0005506">
    <property type="term" value="F:iron ion binding"/>
    <property type="evidence" value="ECO:0007669"/>
    <property type="project" value="InterPro"/>
</dbReference>
<evidence type="ECO:0000256" key="4">
    <source>
        <dbReference type="ARBA" id="ARBA00022723"/>
    </source>
</evidence>
<dbReference type="EMBL" id="AMGV01000001">
    <property type="protein sequence ID" value="KEF62035.1"/>
    <property type="molecule type" value="Genomic_DNA"/>
</dbReference>
<dbReference type="InterPro" id="IPR001128">
    <property type="entry name" value="Cyt_P450"/>
</dbReference>
<dbReference type="OrthoDB" id="1470350at2759"/>
<dbReference type="Proteomes" id="UP000027920">
    <property type="component" value="Unassembled WGS sequence"/>
</dbReference>
<keyword evidence="10" id="KW-0472">Membrane</keyword>
<protein>
    <recommendedName>
        <fullName evidence="13">Cytochrome P450 oxidoreductase</fullName>
    </recommendedName>
</protein>
<dbReference type="InterPro" id="IPR036396">
    <property type="entry name" value="Cyt_P450_sf"/>
</dbReference>
<dbReference type="Gene3D" id="1.10.630.10">
    <property type="entry name" value="Cytochrome P450"/>
    <property type="match status" value="1"/>
</dbReference>
<keyword evidence="10" id="KW-0812">Transmembrane</keyword>
<name>A0A072Q2B2_9EURO</name>
<dbReference type="InterPro" id="IPR050121">
    <property type="entry name" value="Cytochrome_P450_monoxygenase"/>
</dbReference>
<evidence type="ECO:0000256" key="6">
    <source>
        <dbReference type="ARBA" id="ARBA00023004"/>
    </source>
</evidence>
<dbReference type="PRINTS" id="PR00385">
    <property type="entry name" value="P450"/>
</dbReference>
<dbReference type="PANTHER" id="PTHR24305:SF29">
    <property type="entry name" value="BENZOATE-PARA-HYDROXYLASE"/>
    <property type="match status" value="1"/>
</dbReference>
<keyword evidence="3 8" id="KW-0349">Heme</keyword>